<dbReference type="RefSeq" id="XP_024693904.1">
    <property type="nucleotide sequence ID" value="XM_024834340.1"/>
</dbReference>
<keyword evidence="2" id="KW-0378">Hydrolase</keyword>
<evidence type="ECO:0000313" key="4">
    <source>
        <dbReference type="Proteomes" id="UP000234254"/>
    </source>
</evidence>
<dbReference type="InterPro" id="IPR051540">
    <property type="entry name" value="S-2-haloacid_dehalogenase"/>
</dbReference>
<dbReference type="SFLD" id="SFLDS00003">
    <property type="entry name" value="Haloacid_Dehalogenase"/>
    <property type="match status" value="1"/>
</dbReference>
<dbReference type="SUPFAM" id="SSF56784">
    <property type="entry name" value="HAD-like"/>
    <property type="match status" value="1"/>
</dbReference>
<gene>
    <name evidence="3" type="ORF">P168DRAFT_252635</name>
</gene>
<dbReference type="PRINTS" id="PR00413">
    <property type="entry name" value="HADHALOGNASE"/>
</dbReference>
<dbReference type="InterPro" id="IPR036412">
    <property type="entry name" value="HAD-like_sf"/>
</dbReference>
<comment type="similarity">
    <text evidence="1">Belongs to the HAD-like hydrolase superfamily. S-2-haloalkanoic acid dehalogenase family.</text>
</comment>
<dbReference type="Gene3D" id="1.10.150.240">
    <property type="entry name" value="Putative phosphatase, domain 2"/>
    <property type="match status" value="1"/>
</dbReference>
<evidence type="ECO:0000256" key="1">
    <source>
        <dbReference type="ARBA" id="ARBA00008106"/>
    </source>
</evidence>
<dbReference type="InterPro" id="IPR006439">
    <property type="entry name" value="HAD-SF_hydro_IA"/>
</dbReference>
<dbReference type="PANTHER" id="PTHR43316:SF3">
    <property type="entry name" value="HALOACID DEHALOGENASE, TYPE II (AFU_ORTHOLOGUE AFUA_2G07750)-RELATED"/>
    <property type="match status" value="1"/>
</dbReference>
<dbReference type="InterPro" id="IPR023198">
    <property type="entry name" value="PGP-like_dom2"/>
</dbReference>
<dbReference type="AlphaFoldDB" id="A0A2I1D612"/>
<dbReference type="GeneID" id="36541864"/>
<name>A0A2I1D612_ASPC2</name>
<dbReference type="GO" id="GO:0016791">
    <property type="term" value="F:phosphatase activity"/>
    <property type="evidence" value="ECO:0007669"/>
    <property type="project" value="UniProtKB-ARBA"/>
</dbReference>
<evidence type="ECO:0000313" key="3">
    <source>
        <dbReference type="EMBL" id="PKY05310.1"/>
    </source>
</evidence>
<dbReference type="Gene3D" id="3.40.50.1000">
    <property type="entry name" value="HAD superfamily/HAD-like"/>
    <property type="match status" value="1"/>
</dbReference>
<accession>A0A2I1D612</accession>
<dbReference type="OrthoDB" id="40579at2759"/>
<dbReference type="InterPro" id="IPR023214">
    <property type="entry name" value="HAD_sf"/>
</dbReference>
<keyword evidence="4" id="KW-1185">Reference proteome</keyword>
<dbReference type="NCBIfam" id="TIGR01428">
    <property type="entry name" value="HAD_type_II"/>
    <property type="match status" value="1"/>
</dbReference>
<organism evidence="3 4">
    <name type="scientific">Aspergillus campestris (strain IBT 28561)</name>
    <dbReference type="NCBI Taxonomy" id="1392248"/>
    <lineage>
        <taxon>Eukaryota</taxon>
        <taxon>Fungi</taxon>
        <taxon>Dikarya</taxon>
        <taxon>Ascomycota</taxon>
        <taxon>Pezizomycotina</taxon>
        <taxon>Eurotiomycetes</taxon>
        <taxon>Eurotiomycetidae</taxon>
        <taxon>Eurotiales</taxon>
        <taxon>Aspergillaceae</taxon>
        <taxon>Aspergillus</taxon>
        <taxon>Aspergillus subgen. Circumdati</taxon>
    </lineage>
</organism>
<dbReference type="PANTHER" id="PTHR43316">
    <property type="entry name" value="HYDROLASE, HALOACID DELAHOGENASE-RELATED"/>
    <property type="match status" value="1"/>
</dbReference>
<proteinExistence type="inferred from homology"/>
<dbReference type="Proteomes" id="UP000234254">
    <property type="component" value="Unassembled WGS sequence"/>
</dbReference>
<dbReference type="NCBIfam" id="TIGR01493">
    <property type="entry name" value="HAD-SF-IA-v2"/>
    <property type="match status" value="1"/>
</dbReference>
<evidence type="ECO:0000256" key="2">
    <source>
        <dbReference type="ARBA" id="ARBA00022801"/>
    </source>
</evidence>
<comment type="caution">
    <text evidence="3">The sequence shown here is derived from an EMBL/GenBank/DDBJ whole genome shotgun (WGS) entry which is preliminary data.</text>
</comment>
<dbReference type="Pfam" id="PF00702">
    <property type="entry name" value="Hydrolase"/>
    <property type="match status" value="1"/>
</dbReference>
<dbReference type="GO" id="GO:0019120">
    <property type="term" value="F:hydrolase activity, acting on acid halide bonds, in C-halide compounds"/>
    <property type="evidence" value="ECO:0007669"/>
    <property type="project" value="InterPro"/>
</dbReference>
<dbReference type="NCBIfam" id="TIGR01549">
    <property type="entry name" value="HAD-SF-IA-v1"/>
    <property type="match status" value="1"/>
</dbReference>
<sequence length="265" mass="29815">MSNNPPLQVLLFDVFGTTLSWRDAVTRILQGAATEALNEARESLSPDERERASALTYQDWLAIAEEWRESYNHFTHNFDPSSGFMLVDQHHYESLCDILQRRRLGGLFTDGEKRELALSWHRLDPWADTVQGLALLSSKFKTCTLSNGNVSLLEDLVRHASLPFTDIASAEHFGAYKPSPKVYLGAASRFGTQPNQCAMVAAHLDDLKAAKDLGFQTIYVERPQEETLDPEQARREGYVDLWIDQDSDGFVEVAKRLGIPVTSEV</sequence>
<protein>
    <submittedName>
        <fullName evidence="3">Haloacid dehalogenase, type II</fullName>
    </submittedName>
</protein>
<dbReference type="VEuPathDB" id="FungiDB:P168DRAFT_252635"/>
<dbReference type="InterPro" id="IPR006328">
    <property type="entry name" value="2-HAD"/>
</dbReference>
<dbReference type="SFLD" id="SFLDG01129">
    <property type="entry name" value="C1.5:_HAD__Beta-PGM__Phosphata"/>
    <property type="match status" value="1"/>
</dbReference>
<reference evidence="3" key="1">
    <citation type="submission" date="2016-12" db="EMBL/GenBank/DDBJ databases">
        <title>The genomes of Aspergillus section Nigri reveals drivers in fungal speciation.</title>
        <authorList>
            <consortium name="DOE Joint Genome Institute"/>
            <person name="Vesth T.C."/>
            <person name="Nybo J."/>
            <person name="Theobald S."/>
            <person name="Brandl J."/>
            <person name="Frisvad J.C."/>
            <person name="Nielsen K.F."/>
            <person name="Lyhne E.K."/>
            <person name="Kogle M.E."/>
            <person name="Kuo A."/>
            <person name="Riley R."/>
            <person name="Clum A."/>
            <person name="Nolan M."/>
            <person name="Lipzen A."/>
            <person name="Salamov A."/>
            <person name="Henrissat B."/>
            <person name="Wiebenga A."/>
            <person name="De vries R.P."/>
            <person name="Grigoriev I.V."/>
            <person name="Mortensen U.H."/>
            <person name="Andersen M.R."/>
            <person name="Baker S.E."/>
        </authorList>
    </citation>
    <scope>NUCLEOTIDE SEQUENCE</scope>
    <source>
        <strain evidence="3">IBT 28561</strain>
    </source>
</reference>
<dbReference type="EMBL" id="MSFM01000005">
    <property type="protein sequence ID" value="PKY05310.1"/>
    <property type="molecule type" value="Genomic_DNA"/>
</dbReference>